<dbReference type="Gene3D" id="3.90.550.10">
    <property type="entry name" value="Spore Coat Polysaccharide Biosynthesis Protein SpsA, Chain A"/>
    <property type="match status" value="2"/>
</dbReference>
<dbReference type="EMBL" id="BAVZ01000027">
    <property type="protein sequence ID" value="GAF10542.1"/>
    <property type="molecule type" value="Genomic_DNA"/>
</dbReference>
<dbReference type="InterPro" id="IPR029044">
    <property type="entry name" value="Nucleotide-diphossugar_trans"/>
</dbReference>
<sequence>MSGQVQHILIGSPIRQDYEVLEKFLTSLRQLQLEGLELSYFFVNDNNDPRASELLIAFGESMGERALIQDAGRQDTYIRNETTHYWNDALIWRVAEFKNMMIQHALTLECDYLFLIDSDVLIHPQTLQHLVAAQKGIVSEIFWTRWQPDSAPQPQVWLRDQYTQWEQRPGEQLDDAQILERYEQFINRMWEPGLYEVGGLGACTLISREALLKGVNFRFMHNLSFWGEDRHFCIRAAALDIPLFVDTHYPAYHIYRATDLAGADQFLQNTSGLKSNLTSTLGAQDIDNEAPLTVVSPETHVTIIQPEKPRPARKRPSLTLSMVVKNEADRYLREALEAHVAYIDQAVIIDDGSSDNTLEVCLHALRSVPVRLIRNGESRFHNEVELRKQQWRETLEVQPEWILNLDADEIFENRFAEDIDAMLNRTDVDVFCFRLYDFWDRTHYREDAFWQSHLHYRPFLIRYREDFEYQWKETPQHCGRLPANIFELPHVLSPLRLKHLGWANVVHRMEKQLRYMQLDPEGRYGWKEQYDSILDEHPNVVEWKEVDD</sequence>
<dbReference type="PANTHER" id="PTHR43630">
    <property type="entry name" value="POLY-BETA-1,6-N-ACETYL-D-GLUCOSAMINE SYNTHASE"/>
    <property type="match status" value="1"/>
</dbReference>
<evidence type="ECO:0000313" key="2">
    <source>
        <dbReference type="EMBL" id="GAF10542.1"/>
    </source>
</evidence>
<dbReference type="eggNOG" id="COG1215">
    <property type="taxonomic scope" value="Bacteria"/>
</dbReference>
<dbReference type="RefSeq" id="WP_036653040.1">
    <property type="nucleotide sequence ID" value="NZ_BAVZ01000027.1"/>
</dbReference>
<dbReference type="GO" id="GO:0016740">
    <property type="term" value="F:transferase activity"/>
    <property type="evidence" value="ECO:0007669"/>
    <property type="project" value="UniProtKB-KW"/>
</dbReference>
<gene>
    <name evidence="2" type="ORF">JCM16418_4752</name>
</gene>
<dbReference type="OrthoDB" id="183314at2"/>
<dbReference type="InterPro" id="IPR001173">
    <property type="entry name" value="Glyco_trans_2-like"/>
</dbReference>
<proteinExistence type="predicted"/>
<keyword evidence="3" id="KW-1185">Reference proteome</keyword>
<organism evidence="2 3">
    <name type="scientific">Paenibacillus pini JCM 16418</name>
    <dbReference type="NCBI Taxonomy" id="1236976"/>
    <lineage>
        <taxon>Bacteria</taxon>
        <taxon>Bacillati</taxon>
        <taxon>Bacillota</taxon>
        <taxon>Bacilli</taxon>
        <taxon>Bacillales</taxon>
        <taxon>Paenibacillaceae</taxon>
        <taxon>Paenibacillus</taxon>
    </lineage>
</organism>
<dbReference type="STRING" id="1236976.JCM16418_4752"/>
<dbReference type="AlphaFoldDB" id="W7YPT6"/>
<keyword evidence="2" id="KW-0808">Transferase</keyword>
<dbReference type="SUPFAM" id="SSF53448">
    <property type="entry name" value="Nucleotide-diphospho-sugar transferases"/>
    <property type="match status" value="2"/>
</dbReference>
<feature type="domain" description="Glycosyltransferase 2-like" evidence="1">
    <location>
        <begin position="322"/>
        <end position="468"/>
    </location>
</feature>
<name>W7YPT6_9BACL</name>
<protein>
    <submittedName>
        <fullName evidence="2">Glycosyltransferase</fullName>
    </submittedName>
</protein>
<reference evidence="2 3" key="1">
    <citation type="journal article" date="2014" name="Genome Announc.">
        <title>Draft Genome Sequence of Paenibacillus pini JCM 16418T, Isolated from the Rhizosphere of Pine Tree.</title>
        <authorList>
            <person name="Yuki M."/>
            <person name="Oshima K."/>
            <person name="Suda W."/>
            <person name="Oshida Y."/>
            <person name="Kitamura K."/>
            <person name="Iida Y."/>
            <person name="Hattori M."/>
            <person name="Ohkuma M."/>
        </authorList>
    </citation>
    <scope>NUCLEOTIDE SEQUENCE [LARGE SCALE GENOMIC DNA]</scope>
    <source>
        <strain evidence="2 3">JCM 16418</strain>
    </source>
</reference>
<evidence type="ECO:0000313" key="3">
    <source>
        <dbReference type="Proteomes" id="UP000019364"/>
    </source>
</evidence>
<dbReference type="PANTHER" id="PTHR43630:SF2">
    <property type="entry name" value="GLYCOSYLTRANSFERASE"/>
    <property type="match status" value="1"/>
</dbReference>
<accession>W7YPT6</accession>
<dbReference type="eggNOG" id="COG1216">
    <property type="taxonomic scope" value="Bacteria"/>
</dbReference>
<dbReference type="Pfam" id="PF00535">
    <property type="entry name" value="Glycos_transf_2"/>
    <property type="match status" value="1"/>
</dbReference>
<evidence type="ECO:0000259" key="1">
    <source>
        <dbReference type="Pfam" id="PF00535"/>
    </source>
</evidence>
<comment type="caution">
    <text evidence="2">The sequence shown here is derived from an EMBL/GenBank/DDBJ whole genome shotgun (WGS) entry which is preliminary data.</text>
</comment>
<dbReference type="Proteomes" id="UP000019364">
    <property type="component" value="Unassembled WGS sequence"/>
</dbReference>